<evidence type="ECO:0000256" key="1">
    <source>
        <dbReference type="SAM" id="MobiDB-lite"/>
    </source>
</evidence>
<gene>
    <name evidence="2" type="ORF">TorRG33x02_077370</name>
</gene>
<reference evidence="3" key="1">
    <citation type="submission" date="2016-06" db="EMBL/GenBank/DDBJ databases">
        <title>Parallel loss of symbiosis genes in relatives of nitrogen-fixing non-legume Parasponia.</title>
        <authorList>
            <person name="Van Velzen R."/>
            <person name="Holmer R."/>
            <person name="Bu F."/>
            <person name="Rutten L."/>
            <person name="Van Zeijl A."/>
            <person name="Liu W."/>
            <person name="Santuari L."/>
            <person name="Cao Q."/>
            <person name="Sharma T."/>
            <person name="Shen D."/>
            <person name="Roswanjaya Y."/>
            <person name="Wardhani T."/>
            <person name="Kalhor M.S."/>
            <person name="Jansen J."/>
            <person name="Van den Hoogen J."/>
            <person name="Gungor B."/>
            <person name="Hartog M."/>
            <person name="Hontelez J."/>
            <person name="Verver J."/>
            <person name="Yang W.-C."/>
            <person name="Schijlen E."/>
            <person name="Repin R."/>
            <person name="Schilthuizen M."/>
            <person name="Schranz E."/>
            <person name="Heidstra R."/>
            <person name="Miyata K."/>
            <person name="Fedorova E."/>
            <person name="Kohlen W."/>
            <person name="Bisseling T."/>
            <person name="Smit S."/>
            <person name="Geurts R."/>
        </authorList>
    </citation>
    <scope>NUCLEOTIDE SEQUENCE [LARGE SCALE GENOMIC DNA]</scope>
    <source>
        <strain evidence="3">cv. RG33-2</strain>
    </source>
</reference>
<organism evidence="2 3">
    <name type="scientific">Trema orientale</name>
    <name type="common">Charcoal tree</name>
    <name type="synonym">Celtis orientalis</name>
    <dbReference type="NCBI Taxonomy" id="63057"/>
    <lineage>
        <taxon>Eukaryota</taxon>
        <taxon>Viridiplantae</taxon>
        <taxon>Streptophyta</taxon>
        <taxon>Embryophyta</taxon>
        <taxon>Tracheophyta</taxon>
        <taxon>Spermatophyta</taxon>
        <taxon>Magnoliopsida</taxon>
        <taxon>eudicotyledons</taxon>
        <taxon>Gunneridae</taxon>
        <taxon>Pentapetalae</taxon>
        <taxon>rosids</taxon>
        <taxon>fabids</taxon>
        <taxon>Rosales</taxon>
        <taxon>Cannabaceae</taxon>
        <taxon>Trema</taxon>
    </lineage>
</organism>
<protein>
    <submittedName>
        <fullName evidence="2">Uncharacterized protein</fullName>
    </submittedName>
</protein>
<accession>A0A2P5FFB6</accession>
<evidence type="ECO:0000313" key="3">
    <source>
        <dbReference type="Proteomes" id="UP000237000"/>
    </source>
</evidence>
<sequence length="97" mass="11165">MPPKGSHRGKSREVPPKRATPWNNFFKSHYTSFRNQNLGKKRQRSVRNLHCCIQSEAEKANYADFGHDTEIHHAESGELQGESEADNDKARELKSRC</sequence>
<feature type="region of interest" description="Disordered" evidence="1">
    <location>
        <begin position="1"/>
        <end position="24"/>
    </location>
</feature>
<evidence type="ECO:0000313" key="2">
    <source>
        <dbReference type="EMBL" id="PON96464.1"/>
    </source>
</evidence>
<proteinExistence type="predicted"/>
<feature type="region of interest" description="Disordered" evidence="1">
    <location>
        <begin position="73"/>
        <end position="97"/>
    </location>
</feature>
<feature type="compositionally biased region" description="Basic and acidic residues" evidence="1">
    <location>
        <begin position="86"/>
        <end position="97"/>
    </location>
</feature>
<comment type="caution">
    <text evidence="2">The sequence shown here is derived from an EMBL/GenBank/DDBJ whole genome shotgun (WGS) entry which is preliminary data.</text>
</comment>
<dbReference type="EMBL" id="JXTC01000038">
    <property type="protein sequence ID" value="PON96464.1"/>
    <property type="molecule type" value="Genomic_DNA"/>
</dbReference>
<dbReference type="Proteomes" id="UP000237000">
    <property type="component" value="Unassembled WGS sequence"/>
</dbReference>
<dbReference type="OrthoDB" id="10358289at2759"/>
<keyword evidence="3" id="KW-1185">Reference proteome</keyword>
<dbReference type="InParanoid" id="A0A2P5FFB6"/>
<feature type="compositionally biased region" description="Basic residues" evidence="1">
    <location>
        <begin position="1"/>
        <end position="10"/>
    </location>
</feature>
<name>A0A2P5FFB6_TREOI</name>
<dbReference type="AlphaFoldDB" id="A0A2P5FFB6"/>